<evidence type="ECO:0000313" key="5">
    <source>
        <dbReference type="Proteomes" id="UP000033123"/>
    </source>
</evidence>
<reference evidence="4 5" key="1">
    <citation type="submission" date="2014-07" db="EMBL/GenBank/DDBJ databases">
        <title>Methanogenic archaea and the global carbon cycle.</title>
        <authorList>
            <person name="Henriksen J.R."/>
            <person name="Luke J."/>
            <person name="Reinhart S."/>
            <person name="Benedict M.N."/>
            <person name="Youngblut N.D."/>
            <person name="Metcalf M.E."/>
            <person name="Whitaker R.J."/>
            <person name="Metcalf W.W."/>
        </authorList>
    </citation>
    <scope>NUCLEOTIDE SEQUENCE [LARGE SCALE GENOMIC DNA]</scope>
    <source>
        <strain evidence="4 5">C2J</strain>
    </source>
</reference>
<dbReference type="Proteomes" id="UP000033123">
    <property type="component" value="Chromosome"/>
</dbReference>
<dbReference type="EMBL" id="CP009508">
    <property type="protein sequence ID" value="AKB34736.1"/>
    <property type="molecule type" value="Genomic_DNA"/>
</dbReference>
<organism evidence="4 5">
    <name type="scientific">Methanosarcina siciliae C2J</name>
    <dbReference type="NCBI Taxonomy" id="1434118"/>
    <lineage>
        <taxon>Archaea</taxon>
        <taxon>Methanobacteriati</taxon>
        <taxon>Methanobacteriota</taxon>
        <taxon>Stenosarchaea group</taxon>
        <taxon>Methanomicrobia</taxon>
        <taxon>Methanosarcinales</taxon>
        <taxon>Methanosarcinaceae</taxon>
        <taxon>Methanosarcina</taxon>
    </lineage>
</organism>
<dbReference type="RefSeq" id="WP_048178995.1">
    <property type="nucleotide sequence ID" value="NZ_CP009508.1"/>
</dbReference>
<feature type="transmembrane region" description="Helical" evidence="2">
    <location>
        <begin position="26"/>
        <end position="44"/>
    </location>
</feature>
<evidence type="ECO:0000259" key="3">
    <source>
        <dbReference type="Pfam" id="PF26256"/>
    </source>
</evidence>
<dbReference type="AlphaFoldDB" id="A0A0E3LC16"/>
<keyword evidence="2" id="KW-0472">Membrane</keyword>
<evidence type="ECO:0000313" key="4">
    <source>
        <dbReference type="EMBL" id="AKB34736.1"/>
    </source>
</evidence>
<sequence length="85" mass="10036">MSETEELSPETKEAKTSDLGDNFNKGVFVIAMLLLLVATFQLYFSIERVIEIWFEYEYIPIFRAVYNFIVLLASLYVLRLYIVQR</sequence>
<keyword evidence="2" id="KW-1133">Transmembrane helix</keyword>
<keyword evidence="2" id="KW-0812">Transmembrane</keyword>
<proteinExistence type="predicted"/>
<dbReference type="KEGG" id="msj:MSSAC_0146"/>
<dbReference type="STRING" id="1434118.MSSAC_0146"/>
<evidence type="ECO:0000256" key="1">
    <source>
        <dbReference type="SAM" id="MobiDB-lite"/>
    </source>
</evidence>
<protein>
    <recommendedName>
        <fullName evidence="3">DUF8060 domain-containing protein</fullName>
    </recommendedName>
</protein>
<feature type="region of interest" description="Disordered" evidence="1">
    <location>
        <begin position="1"/>
        <end position="21"/>
    </location>
</feature>
<dbReference type="InterPro" id="IPR058373">
    <property type="entry name" value="DUF8060"/>
</dbReference>
<dbReference type="PATRIC" id="fig|1434118.4.peg.199"/>
<dbReference type="HOGENOM" id="CLU_172281_0_0_2"/>
<feature type="domain" description="DUF8060" evidence="3">
    <location>
        <begin position="11"/>
        <end position="77"/>
    </location>
</feature>
<name>A0A0E3LC16_9EURY</name>
<feature type="transmembrane region" description="Helical" evidence="2">
    <location>
        <begin position="64"/>
        <end position="82"/>
    </location>
</feature>
<evidence type="ECO:0000256" key="2">
    <source>
        <dbReference type="SAM" id="Phobius"/>
    </source>
</evidence>
<feature type="compositionally biased region" description="Basic and acidic residues" evidence="1">
    <location>
        <begin position="9"/>
        <end position="18"/>
    </location>
</feature>
<gene>
    <name evidence="4" type="ORF">MSSAC_0146</name>
</gene>
<accession>A0A0E3LC16</accession>
<dbReference type="Pfam" id="PF26256">
    <property type="entry name" value="DUF8060"/>
    <property type="match status" value="1"/>
</dbReference>
<dbReference type="GeneID" id="24869686"/>